<name>A0ABW0L9C9_9BURK</name>
<dbReference type="InterPro" id="IPR000709">
    <property type="entry name" value="Leu_Ile_Val-bd"/>
</dbReference>
<keyword evidence="3 5" id="KW-0732">Signal</keyword>
<keyword evidence="8" id="KW-1185">Reference proteome</keyword>
<dbReference type="InterPro" id="IPR028081">
    <property type="entry name" value="Leu-bd"/>
</dbReference>
<dbReference type="PRINTS" id="PR00337">
    <property type="entry name" value="LEUILEVALBP"/>
</dbReference>
<evidence type="ECO:0000256" key="2">
    <source>
        <dbReference type="ARBA" id="ARBA00022448"/>
    </source>
</evidence>
<sequence>MSTKWITLFVALAVSGTASAQQIVKIGHVAPVSGPNAHLGKDNELAARMAIDELNAKGFTINGQKVTLQLLAEDDASDPKQGTAVAQKLVDAKVKGVIGHLNSGTSVPASKIYNDAGIPQISPATTATQYTKQRFPGAFRVVANDAKLGGTLGKYAIDNLKVKNIAVIDDRTTYGQGVAAEFLKGAKGPGVRIVGKEFTSATATDYTAILTSIRSKKPDLVFFGGMDSVGGPMLKQMKALGINARFMGGDGICTEALGRLAGDAVGDGKVICAEAGGVAGAEQEKAMADFRARFKQKTGQEVQLYAPYVYDAVMVMAAAMQAAKSAEPMKYLPELKKINYKGVTGPIQFDASGDINNGALTLYTYKGGKRTRLDVIR</sequence>
<comment type="caution">
    <text evidence="7">The sequence shown here is derived from an EMBL/GenBank/DDBJ whole genome shotgun (WGS) entry which is preliminary data.</text>
</comment>
<dbReference type="Proteomes" id="UP001596050">
    <property type="component" value="Unassembled WGS sequence"/>
</dbReference>
<keyword evidence="2" id="KW-0813">Transport</keyword>
<dbReference type="InterPro" id="IPR028082">
    <property type="entry name" value="Peripla_BP_I"/>
</dbReference>
<comment type="similarity">
    <text evidence="1">Belongs to the leucine-binding protein family.</text>
</comment>
<dbReference type="PANTHER" id="PTHR47151:SF2">
    <property type="entry name" value="AMINO ACID BINDING PROTEIN"/>
    <property type="match status" value="1"/>
</dbReference>
<feature type="domain" description="Leucine-binding protein" evidence="6">
    <location>
        <begin position="24"/>
        <end position="368"/>
    </location>
</feature>
<dbReference type="SUPFAM" id="SSF53822">
    <property type="entry name" value="Periplasmic binding protein-like I"/>
    <property type="match status" value="1"/>
</dbReference>
<evidence type="ECO:0000256" key="3">
    <source>
        <dbReference type="ARBA" id="ARBA00022729"/>
    </source>
</evidence>
<feature type="signal peptide" evidence="5">
    <location>
        <begin position="1"/>
        <end position="20"/>
    </location>
</feature>
<evidence type="ECO:0000256" key="4">
    <source>
        <dbReference type="ARBA" id="ARBA00022970"/>
    </source>
</evidence>
<evidence type="ECO:0000256" key="5">
    <source>
        <dbReference type="SAM" id="SignalP"/>
    </source>
</evidence>
<gene>
    <name evidence="7" type="ORF">ACFPN5_16905</name>
</gene>
<dbReference type="RefSeq" id="WP_379784945.1">
    <property type="nucleotide sequence ID" value="NZ_JBHSMU010000015.1"/>
</dbReference>
<proteinExistence type="inferred from homology"/>
<dbReference type="EMBL" id="JBHSMU010000015">
    <property type="protein sequence ID" value="MFC5461492.1"/>
    <property type="molecule type" value="Genomic_DNA"/>
</dbReference>
<reference evidence="8" key="1">
    <citation type="journal article" date="2019" name="Int. J. Syst. Evol. Microbiol.">
        <title>The Global Catalogue of Microorganisms (GCM) 10K type strain sequencing project: providing services to taxonomists for standard genome sequencing and annotation.</title>
        <authorList>
            <consortium name="The Broad Institute Genomics Platform"/>
            <consortium name="The Broad Institute Genome Sequencing Center for Infectious Disease"/>
            <person name="Wu L."/>
            <person name="Ma J."/>
        </authorList>
    </citation>
    <scope>NUCLEOTIDE SEQUENCE [LARGE SCALE GENOMIC DNA]</scope>
    <source>
        <strain evidence="8">KACC 12649</strain>
    </source>
</reference>
<evidence type="ECO:0000313" key="8">
    <source>
        <dbReference type="Proteomes" id="UP001596050"/>
    </source>
</evidence>
<dbReference type="Pfam" id="PF13458">
    <property type="entry name" value="Peripla_BP_6"/>
    <property type="match status" value="1"/>
</dbReference>
<keyword evidence="4" id="KW-0029">Amino-acid transport</keyword>
<organism evidence="7 8">
    <name type="scientific">Massilia niabensis</name>
    <dbReference type="NCBI Taxonomy" id="544910"/>
    <lineage>
        <taxon>Bacteria</taxon>
        <taxon>Pseudomonadati</taxon>
        <taxon>Pseudomonadota</taxon>
        <taxon>Betaproteobacteria</taxon>
        <taxon>Burkholderiales</taxon>
        <taxon>Oxalobacteraceae</taxon>
        <taxon>Telluria group</taxon>
        <taxon>Massilia</taxon>
    </lineage>
</organism>
<evidence type="ECO:0000259" key="6">
    <source>
        <dbReference type="Pfam" id="PF13458"/>
    </source>
</evidence>
<dbReference type="Gene3D" id="3.40.50.2300">
    <property type="match status" value="2"/>
</dbReference>
<protein>
    <submittedName>
        <fullName evidence="7">Branched-chain amino acid ABC transporter substrate-binding protein</fullName>
    </submittedName>
</protein>
<evidence type="ECO:0000313" key="7">
    <source>
        <dbReference type="EMBL" id="MFC5461492.1"/>
    </source>
</evidence>
<evidence type="ECO:0000256" key="1">
    <source>
        <dbReference type="ARBA" id="ARBA00010062"/>
    </source>
</evidence>
<dbReference type="CDD" id="cd06342">
    <property type="entry name" value="PBP1_ABC_LIVBP-like"/>
    <property type="match status" value="1"/>
</dbReference>
<dbReference type="PANTHER" id="PTHR47151">
    <property type="entry name" value="LEU/ILE/VAL-BINDING ABC TRANSPORTER SUBUNIT"/>
    <property type="match status" value="1"/>
</dbReference>
<feature type="chain" id="PRO_5047304077" evidence="5">
    <location>
        <begin position="21"/>
        <end position="377"/>
    </location>
</feature>
<accession>A0ABW0L9C9</accession>